<keyword evidence="12" id="KW-0511">Multifunctional enzyme</keyword>
<dbReference type="GO" id="GO:0009398">
    <property type="term" value="P:FMN biosynthetic process"/>
    <property type="evidence" value="ECO:0007669"/>
    <property type="project" value="UniProtKB-UniRule"/>
</dbReference>
<accession>A0A1I6P3B9</accession>
<protein>
    <recommendedName>
        <fullName evidence="15">Riboflavin biosynthesis protein</fullName>
    </recommendedName>
    <domain>
        <recommendedName>
            <fullName evidence="15">Riboflavin kinase</fullName>
            <ecNumber evidence="15">2.7.1.26</ecNumber>
        </recommendedName>
        <alternativeName>
            <fullName evidence="15">Flavokinase</fullName>
        </alternativeName>
    </domain>
    <domain>
        <recommendedName>
            <fullName evidence="15">FMN adenylyltransferase</fullName>
            <ecNumber evidence="15">2.7.7.2</ecNumber>
        </recommendedName>
        <alternativeName>
            <fullName evidence="15">FAD pyrophosphorylase</fullName>
        </alternativeName>
        <alternativeName>
            <fullName evidence="15">FAD synthase</fullName>
        </alternativeName>
    </domain>
</protein>
<comment type="similarity">
    <text evidence="15">Belongs to the ribF family.</text>
</comment>
<dbReference type="NCBIfam" id="NF004160">
    <property type="entry name" value="PRK05627.1-3"/>
    <property type="match status" value="1"/>
</dbReference>
<dbReference type="GO" id="GO:0005524">
    <property type="term" value="F:ATP binding"/>
    <property type="evidence" value="ECO:0007669"/>
    <property type="project" value="UniProtKB-UniRule"/>
</dbReference>
<dbReference type="SUPFAM" id="SSF52374">
    <property type="entry name" value="Nucleotidylyl transferase"/>
    <property type="match status" value="1"/>
</dbReference>
<dbReference type="Pfam" id="PF06574">
    <property type="entry name" value="FAD_syn"/>
    <property type="match status" value="1"/>
</dbReference>
<dbReference type="SMART" id="SM00904">
    <property type="entry name" value="Flavokinase"/>
    <property type="match status" value="1"/>
</dbReference>
<dbReference type="InterPro" id="IPR015865">
    <property type="entry name" value="Riboflavin_kinase_bac/euk"/>
</dbReference>
<proteinExistence type="inferred from homology"/>
<dbReference type="GO" id="GO:0006747">
    <property type="term" value="P:FAD biosynthetic process"/>
    <property type="evidence" value="ECO:0007669"/>
    <property type="project" value="UniProtKB-UniRule"/>
</dbReference>
<keyword evidence="18" id="KW-1185">Reference proteome</keyword>
<dbReference type="GO" id="GO:0008531">
    <property type="term" value="F:riboflavin kinase activity"/>
    <property type="evidence" value="ECO:0007669"/>
    <property type="project" value="UniProtKB-UniRule"/>
</dbReference>
<comment type="pathway">
    <text evidence="2 15">Cofactor biosynthesis; FAD biosynthesis; FAD from FMN: step 1/1.</text>
</comment>
<dbReference type="Proteomes" id="UP000198852">
    <property type="component" value="Unassembled WGS sequence"/>
</dbReference>
<dbReference type="FunFam" id="2.40.30.30:FF:000003">
    <property type="entry name" value="Riboflavin biosynthesis protein"/>
    <property type="match status" value="1"/>
</dbReference>
<dbReference type="EC" id="2.7.1.26" evidence="15"/>
<dbReference type="AlphaFoldDB" id="A0A1I6P3B9"/>
<dbReference type="PANTHER" id="PTHR22749:SF6">
    <property type="entry name" value="RIBOFLAVIN KINASE"/>
    <property type="match status" value="1"/>
</dbReference>
<evidence type="ECO:0000256" key="13">
    <source>
        <dbReference type="ARBA" id="ARBA00047880"/>
    </source>
</evidence>
<evidence type="ECO:0000256" key="15">
    <source>
        <dbReference type="PIRNR" id="PIRNR004491"/>
    </source>
</evidence>
<keyword evidence="10 15" id="KW-0274">FAD</keyword>
<evidence type="ECO:0000256" key="9">
    <source>
        <dbReference type="ARBA" id="ARBA00022777"/>
    </source>
</evidence>
<dbReference type="CDD" id="cd02064">
    <property type="entry name" value="FAD_synthetase_N"/>
    <property type="match status" value="1"/>
</dbReference>
<dbReference type="NCBIfam" id="TIGR00125">
    <property type="entry name" value="cyt_tran_rel"/>
    <property type="match status" value="1"/>
</dbReference>
<keyword evidence="8 15" id="KW-0547">Nucleotide-binding</keyword>
<dbReference type="Gene3D" id="3.40.50.620">
    <property type="entry name" value="HUPs"/>
    <property type="match status" value="1"/>
</dbReference>
<dbReference type="InterPro" id="IPR023465">
    <property type="entry name" value="Riboflavin_kinase_dom_sf"/>
</dbReference>
<evidence type="ECO:0000256" key="12">
    <source>
        <dbReference type="ARBA" id="ARBA00023268"/>
    </source>
</evidence>
<dbReference type="InterPro" id="IPR014729">
    <property type="entry name" value="Rossmann-like_a/b/a_fold"/>
</dbReference>
<comment type="function">
    <text evidence="1">Catalyzes the phosphorylation of riboflavin to FMN followed by the adenylation of FMN to FAD.</text>
</comment>
<keyword evidence="9 15" id="KW-0418">Kinase</keyword>
<reference evidence="18" key="1">
    <citation type="submission" date="2016-10" db="EMBL/GenBank/DDBJ databases">
        <authorList>
            <person name="Varghese N."/>
            <person name="Submissions S."/>
        </authorList>
    </citation>
    <scope>NUCLEOTIDE SEQUENCE [LARGE SCALE GENOMIC DNA]</scope>
    <source>
        <strain evidence="18">DSM 44771</strain>
    </source>
</reference>
<dbReference type="UniPathway" id="UPA00276">
    <property type="reaction ID" value="UER00406"/>
</dbReference>
<evidence type="ECO:0000256" key="4">
    <source>
        <dbReference type="ARBA" id="ARBA00022630"/>
    </source>
</evidence>
<comment type="pathway">
    <text evidence="3 15">Cofactor biosynthesis; FMN biosynthesis; FMN from riboflavin (ATP route): step 1/1.</text>
</comment>
<dbReference type="Gene3D" id="2.40.30.30">
    <property type="entry name" value="Riboflavin kinase-like"/>
    <property type="match status" value="1"/>
</dbReference>
<evidence type="ECO:0000256" key="14">
    <source>
        <dbReference type="ARBA" id="ARBA00049494"/>
    </source>
</evidence>
<dbReference type="RefSeq" id="WP_093413251.1">
    <property type="nucleotide sequence ID" value="NZ_FOZX01000001.1"/>
</dbReference>
<evidence type="ECO:0000313" key="17">
    <source>
        <dbReference type="EMBL" id="SFS34641.1"/>
    </source>
</evidence>
<keyword evidence="4 15" id="KW-0285">Flavoprotein</keyword>
<dbReference type="NCBIfam" id="TIGR00083">
    <property type="entry name" value="ribF"/>
    <property type="match status" value="1"/>
</dbReference>
<feature type="domain" description="Riboflavin kinase" evidence="16">
    <location>
        <begin position="193"/>
        <end position="325"/>
    </location>
</feature>
<dbReference type="STRING" id="95161.SAMN05660874_00413"/>
<keyword evidence="6 15" id="KW-0808">Transferase</keyword>
<evidence type="ECO:0000313" key="18">
    <source>
        <dbReference type="Proteomes" id="UP000198852"/>
    </source>
</evidence>
<evidence type="ECO:0000256" key="7">
    <source>
        <dbReference type="ARBA" id="ARBA00022695"/>
    </source>
</evidence>
<dbReference type="InterPro" id="IPR015864">
    <property type="entry name" value="FAD_synthase"/>
</dbReference>
<gene>
    <name evidence="17" type="ORF">SAMN05660874_00413</name>
</gene>
<keyword evidence="7 15" id="KW-0548">Nucleotidyltransferase</keyword>
<dbReference type="InterPro" id="IPR002606">
    <property type="entry name" value="Riboflavin_kinase_bac"/>
</dbReference>
<dbReference type="GO" id="GO:0009231">
    <property type="term" value="P:riboflavin biosynthetic process"/>
    <property type="evidence" value="ECO:0007669"/>
    <property type="project" value="InterPro"/>
</dbReference>
<sequence length="328" mass="35641">MQRWRGLEQLPGGWGRCVVTIGVFDGVHRGHQKLIAHAVQQARRRGVPCVLMTFDPHPAEVVRPGSHPAQLTTLRRRAELVEQLGVDVFCVLPFTREMSKVPAEGFAHEVLVDKLHAAEVVVGENFTFGHKAAGNIDLLTKLGERFGFEVASDALVSGPVERSDDHDGTSVTFSSTYIRACIDAGDVVAAASALGRYHRVEGIVVRGAGRGGKELGFPTANLSTPDYTAIPADGVYAAWFTHRTRGADQPGPAMPAAVSVGSNPTFSGTERTVEAFVLDVDADFYGEHVELDFVQRLRPMERYDSVQALVDQMNADVAETRRILGVRE</sequence>
<keyword evidence="5 15" id="KW-0288">FMN</keyword>
<keyword evidence="11 15" id="KW-0067">ATP-binding</keyword>
<dbReference type="EC" id="2.7.7.2" evidence="15"/>
<name>A0A1I6P3B9_9PSEU</name>
<dbReference type="InterPro" id="IPR004821">
    <property type="entry name" value="Cyt_trans-like"/>
</dbReference>
<comment type="catalytic activity">
    <reaction evidence="13 15">
        <text>riboflavin + ATP = FMN + ADP + H(+)</text>
        <dbReference type="Rhea" id="RHEA:14357"/>
        <dbReference type="ChEBI" id="CHEBI:15378"/>
        <dbReference type="ChEBI" id="CHEBI:30616"/>
        <dbReference type="ChEBI" id="CHEBI:57986"/>
        <dbReference type="ChEBI" id="CHEBI:58210"/>
        <dbReference type="ChEBI" id="CHEBI:456216"/>
        <dbReference type="EC" id="2.7.1.26"/>
    </reaction>
</comment>
<dbReference type="UniPathway" id="UPA00277">
    <property type="reaction ID" value="UER00407"/>
</dbReference>
<evidence type="ECO:0000259" key="16">
    <source>
        <dbReference type="SMART" id="SM00904"/>
    </source>
</evidence>
<dbReference type="EMBL" id="FOZX01000001">
    <property type="protein sequence ID" value="SFS34641.1"/>
    <property type="molecule type" value="Genomic_DNA"/>
</dbReference>
<comment type="catalytic activity">
    <reaction evidence="14 15">
        <text>FMN + ATP + H(+) = FAD + diphosphate</text>
        <dbReference type="Rhea" id="RHEA:17237"/>
        <dbReference type="ChEBI" id="CHEBI:15378"/>
        <dbReference type="ChEBI" id="CHEBI:30616"/>
        <dbReference type="ChEBI" id="CHEBI:33019"/>
        <dbReference type="ChEBI" id="CHEBI:57692"/>
        <dbReference type="ChEBI" id="CHEBI:58210"/>
        <dbReference type="EC" id="2.7.7.2"/>
    </reaction>
</comment>
<evidence type="ECO:0000256" key="6">
    <source>
        <dbReference type="ARBA" id="ARBA00022679"/>
    </source>
</evidence>
<dbReference type="Pfam" id="PF01687">
    <property type="entry name" value="Flavokinase"/>
    <property type="match status" value="1"/>
</dbReference>
<dbReference type="InterPro" id="IPR023468">
    <property type="entry name" value="Riboflavin_kinase"/>
</dbReference>
<evidence type="ECO:0000256" key="5">
    <source>
        <dbReference type="ARBA" id="ARBA00022643"/>
    </source>
</evidence>
<organism evidence="17 18">
    <name type="scientific">Saccharopolyspora flava</name>
    <dbReference type="NCBI Taxonomy" id="95161"/>
    <lineage>
        <taxon>Bacteria</taxon>
        <taxon>Bacillati</taxon>
        <taxon>Actinomycetota</taxon>
        <taxon>Actinomycetes</taxon>
        <taxon>Pseudonocardiales</taxon>
        <taxon>Pseudonocardiaceae</taxon>
        <taxon>Saccharopolyspora</taxon>
    </lineage>
</organism>
<evidence type="ECO:0000256" key="2">
    <source>
        <dbReference type="ARBA" id="ARBA00004726"/>
    </source>
</evidence>
<dbReference type="PIRSF" id="PIRSF004491">
    <property type="entry name" value="FAD_Synth"/>
    <property type="match status" value="1"/>
</dbReference>
<dbReference type="SUPFAM" id="SSF82114">
    <property type="entry name" value="Riboflavin kinase-like"/>
    <property type="match status" value="1"/>
</dbReference>
<evidence type="ECO:0000256" key="3">
    <source>
        <dbReference type="ARBA" id="ARBA00005201"/>
    </source>
</evidence>
<dbReference type="PANTHER" id="PTHR22749">
    <property type="entry name" value="RIBOFLAVIN KINASE/FMN ADENYLYLTRANSFERASE"/>
    <property type="match status" value="1"/>
</dbReference>
<dbReference type="GO" id="GO:0003919">
    <property type="term" value="F:FMN adenylyltransferase activity"/>
    <property type="evidence" value="ECO:0007669"/>
    <property type="project" value="UniProtKB-UniRule"/>
</dbReference>
<dbReference type="FunFam" id="3.40.50.620:FF:000021">
    <property type="entry name" value="Riboflavin biosynthesis protein"/>
    <property type="match status" value="1"/>
</dbReference>
<evidence type="ECO:0000256" key="11">
    <source>
        <dbReference type="ARBA" id="ARBA00022840"/>
    </source>
</evidence>
<dbReference type="OrthoDB" id="9803667at2"/>
<evidence type="ECO:0000256" key="8">
    <source>
        <dbReference type="ARBA" id="ARBA00022741"/>
    </source>
</evidence>
<evidence type="ECO:0000256" key="1">
    <source>
        <dbReference type="ARBA" id="ARBA00002121"/>
    </source>
</evidence>
<evidence type="ECO:0000256" key="10">
    <source>
        <dbReference type="ARBA" id="ARBA00022827"/>
    </source>
</evidence>